<reference evidence="4 5" key="1">
    <citation type="submission" date="2022-12" db="EMBL/GenBank/DDBJ databases">
        <title>Genomic features and morphological characterization of a novel Knufia sp. strain isolated from spacecraft assembly facility.</title>
        <authorList>
            <person name="Teixeira M."/>
            <person name="Chander A.M."/>
            <person name="Stajich J.E."/>
            <person name="Venkateswaran K."/>
        </authorList>
    </citation>
    <scope>NUCLEOTIDE SEQUENCE [LARGE SCALE GENOMIC DNA]</scope>
    <source>
        <strain evidence="4 5">FJI-L2-BK-P2</strain>
    </source>
</reference>
<evidence type="ECO:0000256" key="1">
    <source>
        <dbReference type="SAM" id="Coils"/>
    </source>
</evidence>
<feature type="region of interest" description="Disordered" evidence="2">
    <location>
        <begin position="159"/>
        <end position="213"/>
    </location>
</feature>
<evidence type="ECO:0000313" key="5">
    <source>
        <dbReference type="Proteomes" id="UP001316803"/>
    </source>
</evidence>
<feature type="compositionally biased region" description="Polar residues" evidence="2">
    <location>
        <begin position="269"/>
        <end position="279"/>
    </location>
</feature>
<dbReference type="SMART" id="SM00555">
    <property type="entry name" value="GIT"/>
    <property type="match status" value="2"/>
</dbReference>
<feature type="coiled-coil region" evidence="1">
    <location>
        <begin position="493"/>
        <end position="520"/>
    </location>
</feature>
<dbReference type="GO" id="GO:1902716">
    <property type="term" value="C:cell cortex of growing cell tip"/>
    <property type="evidence" value="ECO:0007669"/>
    <property type="project" value="TreeGrafter"/>
</dbReference>
<dbReference type="EMBL" id="JAKLMC020000055">
    <property type="protein sequence ID" value="KAK5948022.1"/>
    <property type="molecule type" value="Genomic_DNA"/>
</dbReference>
<feature type="compositionally biased region" description="Basic and acidic residues" evidence="2">
    <location>
        <begin position="103"/>
        <end position="117"/>
    </location>
</feature>
<evidence type="ECO:0000313" key="4">
    <source>
        <dbReference type="EMBL" id="KAK5948022.1"/>
    </source>
</evidence>
<comment type="caution">
    <text evidence="4">The sequence shown here is derived from an EMBL/GenBank/DDBJ whole genome shotgun (WGS) entry which is preliminary data.</text>
</comment>
<dbReference type="Pfam" id="PF08518">
    <property type="entry name" value="GIT_SHD"/>
    <property type="match status" value="2"/>
</dbReference>
<dbReference type="InterPro" id="IPR039892">
    <property type="entry name" value="Spa2/Sph1"/>
</dbReference>
<sequence>MQAHPPLPPPPTRSQDNYSPSSTAGSDWSGMNNYNGGLRPDLQAPARGDSMTPPEGEFEPRPPHRSQTFAAGSPTEHQPRRGPSEDGSRASSRAASSRTSDISLRDPRSQRYQRAESELRQHYAVLRAYLKGNASQPPRANKARDKLLRLSPVQFHELSTDVFDELQRRQAAQPLPGRPPRQDKVPPFLQPRKDFHEKRNQARQKLSSLQTSRFRDLSTDVFCELERRFPHFNPDNQRDSIRSTSRGPSSRPPNGMPPPNGFGPPPRAHTTQGSMSSNAGFPPRKGSVAPLEIQQNGANEFGRPMPKQFQNNTVIPNKSTMVEDDDEDDTSPPPRYDRSSEAFGLESSLTSPRSNRDTSATSMTGGSRSVPSEDLQQKVVDLESKLEAKEAEIKRLSTAASLKDELQEKLDQADKLNREMKEEIEKMRQEHAQESGGGEWRGKHDELEQQHRGLQEQYQRQLQTTEEVSKQFKAHLADIRAMADESSGSMQREEQLHSEVQRLREEAAEWKGRYTKARTQLKSVRVSTIGLNVGSINGDQTFFAPDGLIKDVHVTGFQLAIDELLGGARAGEPAAVLDHIKDLVIAVRSITGDVETAGDDKSEELSRKWHKLKAKVSATANNVITATKNYAAAQGLSPVSLLDAAASHLTAAVIDLLRMVKVRPTPAGELADDEPHMTPVNKNGYFNVGGHVRRSSNADSIYSALSDPPEPDPRTPVGPTHDQPYTNGIGYPGLGINSSQLRQDDVELEELKIYLGNQTDTLVQNIQALVGSVRNEEQMAMIRNHAGGILDTVDIILGTVEGGMETPSTFQTMFTNKTLSAFEALIKSKEQLERTAHESMEHDGKPSAKEFAQSLPPLAFQIAREAKELTSRVEGVLINGQADAEDFS</sequence>
<dbReference type="GO" id="GO:0005078">
    <property type="term" value="F:MAP-kinase scaffold activity"/>
    <property type="evidence" value="ECO:0007669"/>
    <property type="project" value="TreeGrafter"/>
</dbReference>
<keyword evidence="5" id="KW-1185">Reference proteome</keyword>
<dbReference type="InterPro" id="IPR013724">
    <property type="entry name" value="GIT_SHD"/>
</dbReference>
<feature type="compositionally biased region" description="Polar residues" evidence="2">
    <location>
        <begin position="347"/>
        <end position="370"/>
    </location>
</feature>
<feature type="compositionally biased region" description="Polar residues" evidence="2">
    <location>
        <begin position="203"/>
        <end position="212"/>
    </location>
</feature>
<feature type="compositionally biased region" description="Polar residues" evidence="2">
    <location>
        <begin position="308"/>
        <end position="320"/>
    </location>
</feature>
<name>A0AAN8IHH5_9EURO</name>
<gene>
    <name evidence="4" type="primary">SPA2</name>
    <name evidence="4" type="ORF">OHC33_010950</name>
</gene>
<feature type="compositionally biased region" description="Basic and acidic residues" evidence="2">
    <location>
        <begin position="77"/>
        <end position="88"/>
    </location>
</feature>
<dbReference type="PANTHER" id="PTHR21601:SF0">
    <property type="entry name" value="PROTEIN SPA2-RELATED"/>
    <property type="match status" value="1"/>
</dbReference>
<feature type="compositionally biased region" description="Polar residues" evidence="2">
    <location>
        <begin position="13"/>
        <end position="35"/>
    </location>
</feature>
<feature type="compositionally biased region" description="Low complexity" evidence="2">
    <location>
        <begin position="89"/>
        <end position="98"/>
    </location>
</feature>
<feature type="region of interest" description="Disordered" evidence="2">
    <location>
        <begin position="230"/>
        <end position="376"/>
    </location>
</feature>
<dbReference type="AlphaFoldDB" id="A0AAN8IHH5"/>
<protein>
    <submittedName>
        <fullName evidence="4">Component of the polarisome</fullName>
    </submittedName>
</protein>
<dbReference type="InterPro" id="IPR056439">
    <property type="entry name" value="VBS_C3G9"/>
</dbReference>
<dbReference type="PANTHER" id="PTHR21601">
    <property type="entry name" value="SPA2 PROTEIN"/>
    <property type="match status" value="1"/>
</dbReference>
<feature type="compositionally biased region" description="Pro residues" evidence="2">
    <location>
        <begin position="1"/>
        <end position="12"/>
    </location>
</feature>
<proteinExistence type="predicted"/>
<organism evidence="4 5">
    <name type="scientific">Knufia fluminis</name>
    <dbReference type="NCBI Taxonomy" id="191047"/>
    <lineage>
        <taxon>Eukaryota</taxon>
        <taxon>Fungi</taxon>
        <taxon>Dikarya</taxon>
        <taxon>Ascomycota</taxon>
        <taxon>Pezizomycotina</taxon>
        <taxon>Eurotiomycetes</taxon>
        <taxon>Chaetothyriomycetidae</taxon>
        <taxon>Chaetothyriales</taxon>
        <taxon>Trichomeriaceae</taxon>
        <taxon>Knufia</taxon>
    </lineage>
</organism>
<evidence type="ECO:0000259" key="3">
    <source>
        <dbReference type="SMART" id="SM00555"/>
    </source>
</evidence>
<feature type="region of interest" description="Disordered" evidence="2">
    <location>
        <begin position="701"/>
        <end position="720"/>
    </location>
</feature>
<dbReference type="Proteomes" id="UP001316803">
    <property type="component" value="Unassembled WGS sequence"/>
</dbReference>
<feature type="compositionally biased region" description="Pro residues" evidence="2">
    <location>
        <begin position="250"/>
        <end position="267"/>
    </location>
</feature>
<feature type="domain" description="GIT Spa2 homology (SHD)" evidence="3">
    <location>
        <begin position="143"/>
        <end position="173"/>
    </location>
</feature>
<feature type="domain" description="GIT Spa2 homology (SHD)" evidence="3">
    <location>
        <begin position="202"/>
        <end position="232"/>
    </location>
</feature>
<accession>A0AAN8IHH5</accession>
<keyword evidence="1" id="KW-0175">Coiled coil</keyword>
<dbReference type="GO" id="GO:0005826">
    <property type="term" value="C:actomyosin contractile ring"/>
    <property type="evidence" value="ECO:0007669"/>
    <property type="project" value="TreeGrafter"/>
</dbReference>
<dbReference type="Pfam" id="PF23742">
    <property type="entry name" value="VBS_C3G9"/>
    <property type="match status" value="1"/>
</dbReference>
<feature type="compositionally biased region" description="Basic and acidic residues" evidence="2">
    <location>
        <begin position="191"/>
        <end position="200"/>
    </location>
</feature>
<feature type="region of interest" description="Disordered" evidence="2">
    <location>
        <begin position="1"/>
        <end position="117"/>
    </location>
</feature>
<evidence type="ECO:0000256" key="2">
    <source>
        <dbReference type="SAM" id="MobiDB-lite"/>
    </source>
</evidence>